<name>A0ACC2P125_9HYME</name>
<organism evidence="1 2">
    <name type="scientific">Eretmocerus hayati</name>
    <dbReference type="NCBI Taxonomy" id="131215"/>
    <lineage>
        <taxon>Eukaryota</taxon>
        <taxon>Metazoa</taxon>
        <taxon>Ecdysozoa</taxon>
        <taxon>Arthropoda</taxon>
        <taxon>Hexapoda</taxon>
        <taxon>Insecta</taxon>
        <taxon>Pterygota</taxon>
        <taxon>Neoptera</taxon>
        <taxon>Endopterygota</taxon>
        <taxon>Hymenoptera</taxon>
        <taxon>Apocrita</taxon>
        <taxon>Proctotrupomorpha</taxon>
        <taxon>Chalcidoidea</taxon>
        <taxon>Aphelinidae</taxon>
        <taxon>Aphelininae</taxon>
        <taxon>Eretmocerus</taxon>
    </lineage>
</organism>
<proteinExistence type="predicted"/>
<comment type="caution">
    <text evidence="1">The sequence shown here is derived from an EMBL/GenBank/DDBJ whole genome shotgun (WGS) entry which is preliminary data.</text>
</comment>
<evidence type="ECO:0000313" key="1">
    <source>
        <dbReference type="EMBL" id="KAJ8677121.1"/>
    </source>
</evidence>
<gene>
    <name evidence="1" type="ORF">QAD02_012908</name>
</gene>
<sequence length="1164" mass="127359">MIGHGAQNENATCEPQESAHLQSRDFQDELGSFPAEKSAERENCFRKRSETKPHPPSDCEMDQIDLHKDMNLEIATRKPHVDQSWNSGEEVDKAQLLSKAMIDEIENSVSDSVNFHSSPGVNTKMFIENPSGVDRNRAVLCKVDIDPKSTSQRLWEVERSKSDDLVGIESTTSCSNSMKKREKPRIIGNVTLREPLIVKTTSTKSHARLVKPLRKSLGRRYSDPKKITSSRSNDHSTQVHGRIVSSVNFNQMSPTNLGIPLNPIVDVESTHSESPLASNTNLEDSRNFDNQNSLNLIASDLDIASLPFVLSEDLLDSKNMEKLSLGCSNEFKKTEGAQEISSHYPEIINPHQFSDEVLGIATVDQRKYETRNTAKNESKGFEPAEIRIKTILSEVPNELRHTHKADPCSIEVSLTDRSTSGKCVIVQTSGRQKRLKTHRAVVLATPKESENAQIVHQGGKVVILSPPKPDQHEKESFHVDLPLEIRTKTLEESIEDGIFHESECSLPKADDDMSSSKEDLCRAVLNSVKSDQQEVRSHRATTLSNEEISAGNDSSSSLSLPEKQLLDDPSIIHRVEHLKCPVESAGRSNMTEANAKCRRIVSKGTILTPITGSQVKLLVAKSMRRTTARKLENESKFGRDTTAPIPFPSFPDSNTPTGVLHPPKMIVHASSSGRESRFQGASSKSYTLTSASSSFSSDEITRACLKSMDSIHCPTSVMPKLGNIQHSSGRELPAKDNKYESKEGSKPKSQSSISATKYLVTPKEPVTESEHPCSSIASRCSTRVDVDSNLRRRATTSSSAGFESDRTELPCKKLLSDIPGGFEVGHLEHKSPPVTDKIHCTDSSEQIEIATLPAESDDSAQSHIFVTVGNQTDAVLRIGDSTISPIDIDDTDDPSHLLRTNISDHCVIPEGASGAAGELSSINQVPVTWESIRAIQKVDSIQSENLSSENRDICPTALVYSNLEHRVQMSDTNTAAATNDQQPESLIKPTFFLSVSGMPTPPNEPIATSFKVTNDALTDCDNSGSMTTSDGTTSHLSSGTSVENQSLHSSTNVVSKIEDSHVSTNPSMCGAIDGSSTRVHQDQDVERIAQTPNPLVQQINPELRASLTKCRVKSIQSIERLTPMAHPTITGIGPKHAETNAESVQTHANRSASQVKCLNSVILH</sequence>
<dbReference type="EMBL" id="CM056742">
    <property type="protein sequence ID" value="KAJ8677121.1"/>
    <property type="molecule type" value="Genomic_DNA"/>
</dbReference>
<keyword evidence="2" id="KW-1185">Reference proteome</keyword>
<protein>
    <submittedName>
        <fullName evidence="1">Uncharacterized protein</fullName>
    </submittedName>
</protein>
<accession>A0ACC2P125</accession>
<reference evidence="1" key="1">
    <citation type="submission" date="2023-04" db="EMBL/GenBank/DDBJ databases">
        <title>A chromosome-level genome assembly of the parasitoid wasp Eretmocerus hayati.</title>
        <authorList>
            <person name="Zhong Y."/>
            <person name="Liu S."/>
            <person name="Liu Y."/>
        </authorList>
    </citation>
    <scope>NUCLEOTIDE SEQUENCE</scope>
    <source>
        <strain evidence="1">ZJU_SS_LIU_2023</strain>
    </source>
</reference>
<evidence type="ECO:0000313" key="2">
    <source>
        <dbReference type="Proteomes" id="UP001239111"/>
    </source>
</evidence>
<dbReference type="Proteomes" id="UP001239111">
    <property type="component" value="Chromosome 2"/>
</dbReference>